<organism evidence="11 12">
    <name type="scientific">Halanaerobium saccharolyticum</name>
    <dbReference type="NCBI Taxonomy" id="43595"/>
    <lineage>
        <taxon>Bacteria</taxon>
        <taxon>Bacillati</taxon>
        <taxon>Bacillota</taxon>
        <taxon>Clostridia</taxon>
        <taxon>Halanaerobiales</taxon>
        <taxon>Halanaerobiaceae</taxon>
        <taxon>Halanaerobium</taxon>
    </lineage>
</organism>
<protein>
    <recommendedName>
        <fullName evidence="3">methylmalonyl-CoA mutase</fullName>
        <ecNumber evidence="3">5.4.99.2</ecNumber>
    </recommendedName>
</protein>
<gene>
    <name evidence="11" type="ORF">C8C76_13540</name>
</gene>
<evidence type="ECO:0000256" key="7">
    <source>
        <dbReference type="ARBA" id="ARBA00023285"/>
    </source>
</evidence>
<accession>A0A2T5RGR3</accession>
<comment type="caution">
    <text evidence="11">The sequence shown here is derived from an EMBL/GenBank/DDBJ whole genome shotgun (WGS) entry which is preliminary data.</text>
</comment>
<evidence type="ECO:0000256" key="8">
    <source>
        <dbReference type="SAM" id="Coils"/>
    </source>
</evidence>
<dbReference type="PANTHER" id="PTHR48101:SF1">
    <property type="entry name" value="METHYLMALONYL-COA MUTASE, LARGE SUBUNIT"/>
    <property type="match status" value="1"/>
</dbReference>
<dbReference type="SUPFAM" id="SSF51703">
    <property type="entry name" value="Cobalamin (vitamin B12)-dependent enzymes"/>
    <property type="match status" value="1"/>
</dbReference>
<feature type="region of interest" description="Disordered" evidence="9">
    <location>
        <begin position="1"/>
        <end position="32"/>
    </location>
</feature>
<comment type="similarity">
    <text evidence="2">Belongs to the methylmalonyl-CoA mutase family.</text>
</comment>
<evidence type="ECO:0000256" key="9">
    <source>
        <dbReference type="SAM" id="MobiDB-lite"/>
    </source>
</evidence>
<dbReference type="InterPro" id="IPR006099">
    <property type="entry name" value="MeMalonylCoA_mutase_a/b_cat"/>
</dbReference>
<dbReference type="CDD" id="cd03680">
    <property type="entry name" value="MM_CoA_mutase_ICM_like"/>
    <property type="match status" value="1"/>
</dbReference>
<dbReference type="GO" id="GO:0046872">
    <property type="term" value="F:metal ion binding"/>
    <property type="evidence" value="ECO:0007669"/>
    <property type="project" value="UniProtKB-KW"/>
</dbReference>
<proteinExistence type="inferred from homology"/>
<keyword evidence="8" id="KW-0175">Coiled coil</keyword>
<evidence type="ECO:0000259" key="10">
    <source>
        <dbReference type="Pfam" id="PF01642"/>
    </source>
</evidence>
<evidence type="ECO:0000256" key="3">
    <source>
        <dbReference type="ARBA" id="ARBA00012398"/>
    </source>
</evidence>
<evidence type="ECO:0000256" key="1">
    <source>
        <dbReference type="ARBA" id="ARBA00001922"/>
    </source>
</evidence>
<dbReference type="PANTHER" id="PTHR48101">
    <property type="entry name" value="METHYLMALONYL-COA MUTASE, MITOCHONDRIAL-RELATED"/>
    <property type="match status" value="1"/>
</dbReference>
<evidence type="ECO:0000313" key="11">
    <source>
        <dbReference type="EMBL" id="PTV93950.1"/>
    </source>
</evidence>
<dbReference type="Proteomes" id="UP000244089">
    <property type="component" value="Unassembled WGS sequence"/>
</dbReference>
<evidence type="ECO:0000256" key="6">
    <source>
        <dbReference type="ARBA" id="ARBA00023235"/>
    </source>
</evidence>
<dbReference type="EC" id="5.4.99.2" evidence="3"/>
<sequence>MGEYNNQQQGDREISDAGDAENLNQAEEKWETEQYQKTAERFGLRKDNFISDAESEIKPLYTPLDLKNLDYQKTLSFPGEFPFTRGVYPTMYRSRLWTMRQYSGFGTAVETNKRFKYLLEQGQTGLSVAFDLPTQIGYDSDHPLAEGEVEVGRVGVAIDSVEDMKILFSEIHLNKVSTSMTINAPAAAVLAMYIVTAEEKGISPDQLSGTVQNDILKEYIARGTYIYPPEPSLRLITDVFDYCSRKMPAFNTISISGYHIREAGSTAVQELAFTLADAICYVERALEIGLDIDDFAPRLSFFFASQMNLIEETAKFRAARRLWAEIMEARFGAENKKSKLMRFHTQTAGTALTANQPLNNIIRVTIQALAAVMGGTQSLHTNSYDEALSLPSEEAVEIALRTQQIIAEESGIADVIDPLGGSYYLEELTDSFVKKCRKYLKKIDQLGGMVEAIKAGYVQREIQDSAYQKQKEIDQKKKIVVGVNKYQNNNNSTETELHQLDPALEEAQKEKLKKLKASRDQKELKKALAELKSVAESEKNMMPVIIEAVKARATLGEISDQLREVFGEYQNRNI</sequence>
<dbReference type="Gene3D" id="3.20.20.240">
    <property type="entry name" value="Methylmalonyl-CoA mutase"/>
    <property type="match status" value="1"/>
</dbReference>
<dbReference type="NCBIfam" id="TIGR00641">
    <property type="entry name" value="acid_CoA_mut_N"/>
    <property type="match status" value="1"/>
</dbReference>
<dbReference type="GO" id="GO:0004494">
    <property type="term" value="F:methylmalonyl-CoA mutase activity"/>
    <property type="evidence" value="ECO:0007669"/>
    <property type="project" value="UniProtKB-EC"/>
</dbReference>
<keyword evidence="5" id="KW-0479">Metal-binding</keyword>
<keyword evidence="4" id="KW-0846">Cobalamin</keyword>
<feature type="coiled-coil region" evidence="8">
    <location>
        <begin position="505"/>
        <end position="541"/>
    </location>
</feature>
<reference evidence="11 12" key="1">
    <citation type="submission" date="2018-04" db="EMBL/GenBank/DDBJ databases">
        <title>Subsurface microbial communities from deep shales in Ohio and West Virginia, USA.</title>
        <authorList>
            <person name="Wrighton K."/>
        </authorList>
    </citation>
    <scope>NUCLEOTIDE SEQUENCE [LARGE SCALE GENOMIC DNA]</scope>
    <source>
        <strain evidence="11 12">WC1</strain>
    </source>
</reference>
<name>A0A2T5RGR3_9FIRM</name>
<dbReference type="AlphaFoldDB" id="A0A2T5RGR3"/>
<keyword evidence="6" id="KW-0413">Isomerase</keyword>
<comment type="cofactor">
    <cofactor evidence="1">
        <name>adenosylcob(III)alamin</name>
        <dbReference type="ChEBI" id="CHEBI:18408"/>
    </cofactor>
</comment>
<feature type="domain" description="Methylmalonyl-CoA mutase alpha/beta chain catalytic" evidence="10">
    <location>
        <begin position="54"/>
        <end position="568"/>
    </location>
</feature>
<evidence type="ECO:0000256" key="2">
    <source>
        <dbReference type="ARBA" id="ARBA00008465"/>
    </source>
</evidence>
<evidence type="ECO:0000256" key="4">
    <source>
        <dbReference type="ARBA" id="ARBA00022628"/>
    </source>
</evidence>
<dbReference type="EMBL" id="QAXS01000035">
    <property type="protein sequence ID" value="PTV93950.1"/>
    <property type="molecule type" value="Genomic_DNA"/>
</dbReference>
<dbReference type="RefSeq" id="WP_108142008.1">
    <property type="nucleotide sequence ID" value="NZ_QAXS01000035.1"/>
</dbReference>
<evidence type="ECO:0000256" key="5">
    <source>
        <dbReference type="ARBA" id="ARBA00022723"/>
    </source>
</evidence>
<dbReference type="GO" id="GO:0031419">
    <property type="term" value="F:cobalamin binding"/>
    <property type="evidence" value="ECO:0007669"/>
    <property type="project" value="UniProtKB-KW"/>
</dbReference>
<dbReference type="InterPro" id="IPR016176">
    <property type="entry name" value="Cbl-dep_enz_cat"/>
</dbReference>
<dbReference type="OrthoDB" id="9762378at2"/>
<evidence type="ECO:0000313" key="12">
    <source>
        <dbReference type="Proteomes" id="UP000244089"/>
    </source>
</evidence>
<dbReference type="FunFam" id="3.20.20.240:FF:000001">
    <property type="entry name" value="Probable methylmalonyl-coa mutase"/>
    <property type="match status" value="1"/>
</dbReference>
<dbReference type="Pfam" id="PF01642">
    <property type="entry name" value="MM_CoA_mutase"/>
    <property type="match status" value="1"/>
</dbReference>
<keyword evidence="7" id="KW-0170">Cobalt</keyword>
<dbReference type="InterPro" id="IPR006098">
    <property type="entry name" value="MMCoA_mutase_a_cat"/>
</dbReference>